<reference evidence="1" key="1">
    <citation type="journal article" date="2015" name="Nature">
        <title>Complex archaea that bridge the gap between prokaryotes and eukaryotes.</title>
        <authorList>
            <person name="Spang A."/>
            <person name="Saw J.H."/>
            <person name="Jorgensen S.L."/>
            <person name="Zaremba-Niedzwiedzka K."/>
            <person name="Martijn J."/>
            <person name="Lind A.E."/>
            <person name="van Eijk R."/>
            <person name="Schleper C."/>
            <person name="Guy L."/>
            <person name="Ettema T.J."/>
        </authorList>
    </citation>
    <scope>NUCLEOTIDE SEQUENCE</scope>
</reference>
<evidence type="ECO:0000313" key="1">
    <source>
        <dbReference type="EMBL" id="KKM27611.1"/>
    </source>
</evidence>
<comment type="caution">
    <text evidence="1">The sequence shown here is derived from an EMBL/GenBank/DDBJ whole genome shotgun (WGS) entry which is preliminary data.</text>
</comment>
<dbReference type="AlphaFoldDB" id="A0A0F9IJ34"/>
<protein>
    <submittedName>
        <fullName evidence="1">Uncharacterized protein</fullName>
    </submittedName>
</protein>
<organism evidence="1">
    <name type="scientific">marine sediment metagenome</name>
    <dbReference type="NCBI Taxonomy" id="412755"/>
    <lineage>
        <taxon>unclassified sequences</taxon>
        <taxon>metagenomes</taxon>
        <taxon>ecological metagenomes</taxon>
    </lineage>
</organism>
<dbReference type="EMBL" id="LAZR01012288">
    <property type="protein sequence ID" value="KKM27611.1"/>
    <property type="molecule type" value="Genomic_DNA"/>
</dbReference>
<sequence length="60" mass="7004">MSNKFGIEIEKTYSGGEVIEVLFEHKKQLIELFLADLKRIDDGYEVSIMDDLKEKWVALK</sequence>
<gene>
    <name evidence="1" type="ORF">LCGC14_1572940</name>
</gene>
<proteinExistence type="predicted"/>
<accession>A0A0F9IJ34</accession>
<name>A0A0F9IJ34_9ZZZZ</name>